<name>A0A2L2TB81_9HYPO</name>
<sequence length="59" mass="6753">MAFQVHKDVFSTDLPTQVASLHMDIFSKEGLDRYVLSRALRVRRDTSYLFSDGDLFQGA</sequence>
<accession>A0A2L2TB81</accession>
<organism evidence="1 2">
    <name type="scientific">Fusarium venenatum</name>
    <dbReference type="NCBI Taxonomy" id="56646"/>
    <lineage>
        <taxon>Eukaryota</taxon>
        <taxon>Fungi</taxon>
        <taxon>Dikarya</taxon>
        <taxon>Ascomycota</taxon>
        <taxon>Pezizomycotina</taxon>
        <taxon>Sordariomycetes</taxon>
        <taxon>Hypocreomycetidae</taxon>
        <taxon>Hypocreales</taxon>
        <taxon>Nectriaceae</taxon>
        <taxon>Fusarium</taxon>
    </lineage>
</organism>
<proteinExistence type="predicted"/>
<evidence type="ECO:0000313" key="1">
    <source>
        <dbReference type="EMBL" id="CEI68222.1"/>
    </source>
</evidence>
<dbReference type="Proteomes" id="UP000245910">
    <property type="component" value="Chromosome III"/>
</dbReference>
<evidence type="ECO:0000313" key="2">
    <source>
        <dbReference type="Proteomes" id="UP000245910"/>
    </source>
</evidence>
<dbReference type="AlphaFoldDB" id="A0A2L2TB81"/>
<dbReference type="EMBL" id="LN649231">
    <property type="protein sequence ID" value="CEI68222.1"/>
    <property type="molecule type" value="Genomic_DNA"/>
</dbReference>
<reference evidence="2" key="1">
    <citation type="submission" date="2014-10" db="EMBL/GenBank/DDBJ databases">
        <authorList>
            <person name="King R."/>
        </authorList>
    </citation>
    <scope>NUCLEOTIDE SEQUENCE [LARGE SCALE GENOMIC DNA]</scope>
    <source>
        <strain evidence="2">A3/5</strain>
    </source>
</reference>
<protein>
    <submittedName>
        <fullName evidence="1">Uncharacterized protein</fullName>
    </submittedName>
</protein>
<keyword evidence="2" id="KW-1185">Reference proteome</keyword>